<dbReference type="AlphaFoldDB" id="A0A2V5LNW1"/>
<evidence type="ECO:0000313" key="1">
    <source>
        <dbReference type="EMBL" id="PYI69590.1"/>
    </source>
</evidence>
<proteinExistence type="predicted"/>
<dbReference type="EMBL" id="QJVD01000001">
    <property type="protein sequence ID" value="PYI69590.1"/>
    <property type="molecule type" value="Genomic_DNA"/>
</dbReference>
<gene>
    <name evidence="1" type="ORF">CVV68_00290</name>
</gene>
<dbReference type="Gene3D" id="1.10.1070.20">
    <property type="match status" value="1"/>
</dbReference>
<dbReference type="OrthoDB" id="9812605at2"/>
<comment type="caution">
    <text evidence="1">The sequence shown here is derived from an EMBL/GenBank/DDBJ whole genome shotgun (WGS) entry which is preliminary data.</text>
</comment>
<name>A0A2V5LNW1_9MICC</name>
<evidence type="ECO:0000313" key="2">
    <source>
        <dbReference type="Proteomes" id="UP000247832"/>
    </source>
</evidence>
<accession>A0A2V5LNW1</accession>
<organism evidence="1 2">
    <name type="scientific">Arthrobacter livingstonensis</name>
    <dbReference type="NCBI Taxonomy" id="670078"/>
    <lineage>
        <taxon>Bacteria</taxon>
        <taxon>Bacillati</taxon>
        <taxon>Actinomycetota</taxon>
        <taxon>Actinomycetes</taxon>
        <taxon>Micrococcales</taxon>
        <taxon>Micrococcaceae</taxon>
        <taxon>Arthrobacter</taxon>
    </lineage>
</organism>
<dbReference type="Proteomes" id="UP000247832">
    <property type="component" value="Unassembled WGS sequence"/>
</dbReference>
<reference evidence="1 2" key="1">
    <citation type="submission" date="2018-05" db="EMBL/GenBank/DDBJ databases">
        <title>Genetic diversity of glacier-inhabiting Cryobacterium bacteria in China and description of Cryobacterium mengkeensis sp. nov. and Arthrobacter glacialis sp. nov.</title>
        <authorList>
            <person name="Liu Q."/>
            <person name="Xin Y.-H."/>
        </authorList>
    </citation>
    <scope>NUCLEOTIDE SEQUENCE [LARGE SCALE GENOMIC DNA]</scope>
    <source>
        <strain evidence="1 2">LI2</strain>
    </source>
</reference>
<evidence type="ECO:0008006" key="3">
    <source>
        <dbReference type="Google" id="ProtNLM"/>
    </source>
</evidence>
<sequence>MAPYEVCDISTWLIMAPEPGGDDDKDWMAPNTAEETKRSDWWLFKPAKYGQVLLKGGVDGGQYRRRDDLAEKICSELAKLIGLPAADVRIAIRHGEEGIISGNVAPAGWNLQPGNTHLFEFPGYVNCDVDPRPRARAGHNLENISSLLNGKLGPPGSPMEDWPALEVFICYLIFDAWIANTDRHALNWGLLDMSGEHRLAKSYDHGSALASGLNEADLPIILAGGLGPWCQKAYAGRFENGSKRTLVEVALEGLQMSSGPAREFLDRLASLKQGSWADVLASMPSMSEGARSFVDELLAENRKRLCDGH</sequence>
<dbReference type="RefSeq" id="WP_110499013.1">
    <property type="nucleotide sequence ID" value="NZ_QJVD01000001.1"/>
</dbReference>
<keyword evidence="2" id="KW-1185">Reference proteome</keyword>
<protein>
    <recommendedName>
        <fullName evidence="3">HipA-like C-terminal domain-containing protein</fullName>
    </recommendedName>
</protein>